<evidence type="ECO:0000256" key="1">
    <source>
        <dbReference type="SAM" id="Phobius"/>
    </source>
</evidence>
<sequence>MDDILDQIKRFADERIWKTKKTRMEAEARLKFNHLISNLLINYYTFTVLTFSIWALFLDPESETVRYVTLMTLITSVGLFGVTLLISTLGYRERAVQFKDSYIKLDILESEFKHLIRTAYKLQKEEVIDQFHKLEKKYFDVLTLSDNHDQVDIEKMAIDRKLPGFENMIDSYRWKKWLKRVVITLLFVFPLVLVFIVTRIQ</sequence>
<dbReference type="RefSeq" id="WP_036638612.1">
    <property type="nucleotide sequence ID" value="NZ_JBHVWI010000002.1"/>
</dbReference>
<evidence type="ECO:0000313" key="3">
    <source>
        <dbReference type="EMBL" id="KZS44803.1"/>
    </source>
</evidence>
<keyword evidence="1" id="KW-0812">Transmembrane</keyword>
<feature type="transmembrane region" description="Helical" evidence="1">
    <location>
        <begin position="181"/>
        <end position="200"/>
    </location>
</feature>
<dbReference type="Pfam" id="PF18160">
    <property type="entry name" value="SLATT_5"/>
    <property type="match status" value="1"/>
</dbReference>
<dbReference type="AlphaFoldDB" id="A0A163G910"/>
<organism evidence="3 4">
    <name type="scientific">Paenibacillus glucanolyticus</name>
    <dbReference type="NCBI Taxonomy" id="59843"/>
    <lineage>
        <taxon>Bacteria</taxon>
        <taxon>Bacillati</taxon>
        <taxon>Bacillota</taxon>
        <taxon>Bacilli</taxon>
        <taxon>Bacillales</taxon>
        <taxon>Paenibacillaceae</taxon>
        <taxon>Paenibacillus</taxon>
    </lineage>
</organism>
<feature type="domain" description="SMODS and SLOG-associating 2TM effector" evidence="2">
    <location>
        <begin position="13"/>
        <end position="195"/>
    </location>
</feature>
<protein>
    <recommendedName>
        <fullName evidence="2">SMODS and SLOG-associating 2TM effector domain-containing protein</fullName>
    </recommendedName>
</protein>
<feature type="transmembrane region" description="Helical" evidence="1">
    <location>
        <begin position="39"/>
        <end position="58"/>
    </location>
</feature>
<evidence type="ECO:0000313" key="4">
    <source>
        <dbReference type="Proteomes" id="UP000076796"/>
    </source>
</evidence>
<comment type="caution">
    <text evidence="3">The sequence shown here is derived from an EMBL/GenBank/DDBJ whole genome shotgun (WGS) entry which is preliminary data.</text>
</comment>
<dbReference type="Proteomes" id="UP000076796">
    <property type="component" value="Unassembled WGS sequence"/>
</dbReference>
<name>A0A163G910_9BACL</name>
<keyword evidence="4" id="KW-1185">Reference proteome</keyword>
<gene>
    <name evidence="3" type="ORF">AWU65_02090</name>
</gene>
<accession>A0A163G910</accession>
<proteinExistence type="predicted"/>
<keyword evidence="1" id="KW-1133">Transmembrane helix</keyword>
<evidence type="ECO:0000259" key="2">
    <source>
        <dbReference type="Pfam" id="PF18160"/>
    </source>
</evidence>
<reference evidence="3" key="1">
    <citation type="journal article" date="2016" name="Genome Announc.">
        <title>Draft genomes of two strains of Paenibacillus glucanolyticus with capability to degrade lignocellulose.</title>
        <authorList>
            <person name="Mathews S.L."/>
            <person name="Pawlak J."/>
            <person name="Grunden A.M."/>
        </authorList>
    </citation>
    <scope>NUCLEOTIDE SEQUENCE [LARGE SCALE GENOMIC DNA]</scope>
    <source>
        <strain evidence="3">SLM1</strain>
    </source>
</reference>
<keyword evidence="1" id="KW-0472">Membrane</keyword>
<dbReference type="EMBL" id="LWMH01000001">
    <property type="protein sequence ID" value="KZS44803.1"/>
    <property type="molecule type" value="Genomic_DNA"/>
</dbReference>
<feature type="transmembrane region" description="Helical" evidence="1">
    <location>
        <begin position="70"/>
        <end position="91"/>
    </location>
</feature>
<dbReference type="NCBIfam" id="NF033631">
    <property type="entry name" value="SLATT_5"/>
    <property type="match status" value="1"/>
</dbReference>
<dbReference type="InterPro" id="IPR041115">
    <property type="entry name" value="SLATT_5"/>
</dbReference>